<dbReference type="AlphaFoldDB" id="A0A1P8K664"/>
<proteinExistence type="inferred from homology"/>
<keyword evidence="4" id="KW-1185">Reference proteome</keyword>
<dbReference type="SUPFAM" id="SSF55961">
    <property type="entry name" value="Bet v1-like"/>
    <property type="match status" value="1"/>
</dbReference>
<name>A0A1P8K664_9BURK</name>
<evidence type="ECO:0000313" key="3">
    <source>
        <dbReference type="EMBL" id="APW41500.1"/>
    </source>
</evidence>
<dbReference type="Gene3D" id="3.30.530.20">
    <property type="match status" value="1"/>
</dbReference>
<dbReference type="Proteomes" id="UP000186110">
    <property type="component" value="Chromosome"/>
</dbReference>
<dbReference type="KEGG" id="rsb:RS694_02295"/>
<protein>
    <recommendedName>
        <fullName evidence="2">Activator of Hsp90 ATPase homologue 1/2-like C-terminal domain-containing protein</fullName>
    </recommendedName>
</protein>
<feature type="domain" description="Activator of Hsp90 ATPase homologue 1/2-like C-terminal" evidence="2">
    <location>
        <begin position="20"/>
        <end position="167"/>
    </location>
</feature>
<dbReference type="Pfam" id="PF08327">
    <property type="entry name" value="AHSA1"/>
    <property type="match status" value="1"/>
</dbReference>
<dbReference type="STRING" id="1484693.RS694_02295"/>
<accession>A0A1P8K664</accession>
<dbReference type="InterPro" id="IPR023393">
    <property type="entry name" value="START-like_dom_sf"/>
</dbReference>
<reference evidence="3 4" key="1">
    <citation type="submission" date="2017-01" db="EMBL/GenBank/DDBJ databases">
        <authorList>
            <person name="Mah S.A."/>
            <person name="Swanson W.J."/>
            <person name="Moy G.W."/>
            <person name="Vacquier V.D."/>
        </authorList>
    </citation>
    <scope>NUCLEOTIDE SEQUENCE [LARGE SCALE GENOMIC DNA]</scope>
    <source>
        <strain evidence="3 4">DSM 22694</strain>
    </source>
</reference>
<comment type="similarity">
    <text evidence="1">Belongs to the AHA1 family.</text>
</comment>
<sequence>MNRGETMSAHPPFTISRLLKAPRALVWEVYSQPEHLQHWLGPKGSTVTHSELDFRVGGSYHYAMTIEGGMELWGKWLFRELHAPEKMVLVQCFSDPQGGVTRNPWAPTWPLYTHSTTTLTEQDGGTLMTLVWEPYEATEEESALFAASHDSMNQGWSGNIDVLDDYLALLQTV</sequence>
<dbReference type="eggNOG" id="COG3832">
    <property type="taxonomic scope" value="Bacteria"/>
</dbReference>
<dbReference type="CDD" id="cd07814">
    <property type="entry name" value="SRPBCC_CalC_Aha1-like"/>
    <property type="match status" value="1"/>
</dbReference>
<dbReference type="InterPro" id="IPR013538">
    <property type="entry name" value="ASHA1/2-like_C"/>
</dbReference>
<dbReference type="EMBL" id="CP019239">
    <property type="protein sequence ID" value="APW41500.1"/>
    <property type="molecule type" value="Genomic_DNA"/>
</dbReference>
<gene>
    <name evidence="3" type="ORF">RS694_02295</name>
</gene>
<evidence type="ECO:0000256" key="1">
    <source>
        <dbReference type="ARBA" id="ARBA00006817"/>
    </source>
</evidence>
<evidence type="ECO:0000259" key="2">
    <source>
        <dbReference type="Pfam" id="PF08327"/>
    </source>
</evidence>
<organism evidence="3 4">
    <name type="scientific">Rhodoferax saidenbachensis</name>
    <dbReference type="NCBI Taxonomy" id="1484693"/>
    <lineage>
        <taxon>Bacteria</taxon>
        <taxon>Pseudomonadati</taxon>
        <taxon>Pseudomonadota</taxon>
        <taxon>Betaproteobacteria</taxon>
        <taxon>Burkholderiales</taxon>
        <taxon>Comamonadaceae</taxon>
        <taxon>Rhodoferax</taxon>
    </lineage>
</organism>
<evidence type="ECO:0000313" key="4">
    <source>
        <dbReference type="Proteomes" id="UP000186110"/>
    </source>
</evidence>